<dbReference type="FunFam" id="3.40.50.720:FF:000336">
    <property type="entry name" value="Aldehyde reductase"/>
    <property type="match status" value="1"/>
</dbReference>
<dbReference type="EC" id="1.1.1.219" evidence="4"/>
<organism evidence="4 5">
    <name type="scientific">Catenuloplanes niger</name>
    <dbReference type="NCBI Taxonomy" id="587534"/>
    <lineage>
        <taxon>Bacteria</taxon>
        <taxon>Bacillati</taxon>
        <taxon>Actinomycetota</taxon>
        <taxon>Actinomycetes</taxon>
        <taxon>Micromonosporales</taxon>
        <taxon>Micromonosporaceae</taxon>
        <taxon>Catenuloplanes</taxon>
    </lineage>
</organism>
<protein>
    <submittedName>
        <fullName evidence="4">Dihydroflavonol-4-reductase</fullName>
        <ecNumber evidence="4">1.1.1.219</ecNumber>
    </submittedName>
</protein>
<accession>A0AAE4CVV5</accession>
<dbReference type="Gene3D" id="3.40.50.720">
    <property type="entry name" value="NAD(P)-binding Rossmann-like Domain"/>
    <property type="match status" value="1"/>
</dbReference>
<dbReference type="RefSeq" id="WP_310422551.1">
    <property type="nucleotide sequence ID" value="NZ_JAVDYC010000001.1"/>
</dbReference>
<dbReference type="InterPro" id="IPR050425">
    <property type="entry name" value="NAD(P)_dehydrat-like"/>
</dbReference>
<dbReference type="AlphaFoldDB" id="A0AAE4CVV5"/>
<evidence type="ECO:0000313" key="5">
    <source>
        <dbReference type="Proteomes" id="UP001183629"/>
    </source>
</evidence>
<dbReference type="InterPro" id="IPR057326">
    <property type="entry name" value="KR_dom"/>
</dbReference>
<gene>
    <name evidence="4" type="ORF">J2S44_006840</name>
</gene>
<dbReference type="CDD" id="cd05227">
    <property type="entry name" value="AR_SDR_e"/>
    <property type="match status" value="1"/>
</dbReference>
<comment type="similarity">
    <text evidence="2">Belongs to the NAD(P)-dependent epimerase/dehydratase family. Dihydroflavonol-4-reductase subfamily.</text>
</comment>
<sequence length="336" mass="35887">MTVLVTGGSGFLGGHCVAHLLRLGYRVRTTVRSPARADAVRAAMATAAGVPAGLSFVIADLTSDDGWDAAVDGCTAVLHVASPFPAGEPRRADDVIVPAREGTLRVLRAARDAGVRRTVVTSSFAAVGYGRRDPGHVFTEDDWSDAPTGAYIRSKLIAERAAWDFAERHGTSLTVINPTGILGPPLGRDHSLYVALIAQLLNGRLPALPRLRYPLVDVRDVADLHVRALDAPAGHRFIATAGQLSLDRIAALLRARLGEAAHRVPTRTVPDRLVRLAARVSPRLALVAPDLGVTRLTTADKARTLLGWTPRPVEESIIDTATRLSRLGLLRTPIRS</sequence>
<keyword evidence="5" id="KW-1185">Reference proteome</keyword>
<dbReference type="GO" id="GO:0045552">
    <property type="term" value="F:dihydroflavanol 4-reductase activity"/>
    <property type="evidence" value="ECO:0007669"/>
    <property type="project" value="UniProtKB-EC"/>
</dbReference>
<dbReference type="SUPFAM" id="SSF51735">
    <property type="entry name" value="NAD(P)-binding Rossmann-fold domains"/>
    <property type="match status" value="1"/>
</dbReference>
<dbReference type="SMART" id="SM00822">
    <property type="entry name" value="PKS_KR"/>
    <property type="match status" value="1"/>
</dbReference>
<dbReference type="InterPro" id="IPR036291">
    <property type="entry name" value="NAD(P)-bd_dom_sf"/>
</dbReference>
<evidence type="ECO:0000256" key="2">
    <source>
        <dbReference type="ARBA" id="ARBA00023445"/>
    </source>
</evidence>
<feature type="domain" description="Ketoreductase" evidence="3">
    <location>
        <begin position="1"/>
        <end position="184"/>
    </location>
</feature>
<evidence type="ECO:0000256" key="1">
    <source>
        <dbReference type="ARBA" id="ARBA00023002"/>
    </source>
</evidence>
<dbReference type="EMBL" id="JAVDYC010000001">
    <property type="protein sequence ID" value="MDR7326590.1"/>
    <property type="molecule type" value="Genomic_DNA"/>
</dbReference>
<name>A0AAE4CVV5_9ACTN</name>
<proteinExistence type="inferred from homology"/>
<dbReference type="Proteomes" id="UP001183629">
    <property type="component" value="Unassembled WGS sequence"/>
</dbReference>
<comment type="caution">
    <text evidence="4">The sequence shown here is derived from an EMBL/GenBank/DDBJ whole genome shotgun (WGS) entry which is preliminary data.</text>
</comment>
<keyword evidence="1 4" id="KW-0560">Oxidoreductase</keyword>
<dbReference type="InterPro" id="IPR001509">
    <property type="entry name" value="Epimerase_deHydtase"/>
</dbReference>
<evidence type="ECO:0000313" key="4">
    <source>
        <dbReference type="EMBL" id="MDR7326590.1"/>
    </source>
</evidence>
<reference evidence="4 5" key="1">
    <citation type="submission" date="2023-07" db="EMBL/GenBank/DDBJ databases">
        <title>Sequencing the genomes of 1000 actinobacteria strains.</title>
        <authorList>
            <person name="Klenk H.-P."/>
        </authorList>
    </citation>
    <scope>NUCLEOTIDE SEQUENCE [LARGE SCALE GENOMIC DNA]</scope>
    <source>
        <strain evidence="4 5">DSM 44711</strain>
    </source>
</reference>
<dbReference type="Pfam" id="PF01370">
    <property type="entry name" value="Epimerase"/>
    <property type="match status" value="1"/>
</dbReference>
<dbReference type="PANTHER" id="PTHR10366">
    <property type="entry name" value="NAD DEPENDENT EPIMERASE/DEHYDRATASE"/>
    <property type="match status" value="1"/>
</dbReference>
<dbReference type="PANTHER" id="PTHR10366:SF564">
    <property type="entry name" value="STEROL-4-ALPHA-CARBOXYLATE 3-DEHYDROGENASE, DECARBOXYLATING"/>
    <property type="match status" value="1"/>
</dbReference>
<evidence type="ECO:0000259" key="3">
    <source>
        <dbReference type="SMART" id="SM00822"/>
    </source>
</evidence>